<keyword evidence="8" id="KW-0547">Nucleotide-binding</keyword>
<evidence type="ECO:0000256" key="11">
    <source>
        <dbReference type="ARBA" id="ARBA00022989"/>
    </source>
</evidence>
<dbReference type="InterPro" id="IPR003661">
    <property type="entry name" value="HisK_dim/P_dom"/>
</dbReference>
<dbReference type="InterPro" id="IPR036097">
    <property type="entry name" value="HisK_dim/P_sf"/>
</dbReference>
<feature type="transmembrane region" description="Helical" evidence="14">
    <location>
        <begin position="122"/>
        <end position="143"/>
    </location>
</feature>
<dbReference type="Gene3D" id="3.30.565.10">
    <property type="entry name" value="Histidine kinase-like ATPase, C-terminal domain"/>
    <property type="match status" value="1"/>
</dbReference>
<evidence type="ECO:0000256" key="14">
    <source>
        <dbReference type="SAM" id="Phobius"/>
    </source>
</evidence>
<keyword evidence="9 16" id="KW-0418">Kinase</keyword>
<accession>A0A415E155</accession>
<evidence type="ECO:0000256" key="3">
    <source>
        <dbReference type="ARBA" id="ARBA00012438"/>
    </source>
</evidence>
<gene>
    <name evidence="16" type="ORF">DW099_11665</name>
</gene>
<comment type="caution">
    <text evidence="16">The sequence shown here is derived from an EMBL/GenBank/DDBJ whole genome shotgun (WGS) entry which is preliminary data.</text>
</comment>
<dbReference type="GO" id="GO:0000155">
    <property type="term" value="F:phosphorelay sensor kinase activity"/>
    <property type="evidence" value="ECO:0007669"/>
    <property type="project" value="InterPro"/>
</dbReference>
<organism evidence="16 17">
    <name type="scientific">Emergencia timonensis</name>
    <dbReference type="NCBI Taxonomy" id="1776384"/>
    <lineage>
        <taxon>Bacteria</taxon>
        <taxon>Bacillati</taxon>
        <taxon>Bacillota</taxon>
        <taxon>Clostridia</taxon>
        <taxon>Peptostreptococcales</taxon>
        <taxon>Anaerovoracaceae</taxon>
        <taxon>Emergencia</taxon>
    </lineage>
</organism>
<dbReference type="InterPro" id="IPR050398">
    <property type="entry name" value="HssS/ArlS-like"/>
</dbReference>
<dbReference type="PANTHER" id="PTHR45528:SF1">
    <property type="entry name" value="SENSOR HISTIDINE KINASE CPXA"/>
    <property type="match status" value="1"/>
</dbReference>
<evidence type="ECO:0000256" key="2">
    <source>
        <dbReference type="ARBA" id="ARBA00004651"/>
    </source>
</evidence>
<dbReference type="EC" id="2.7.13.3" evidence="3"/>
<dbReference type="SUPFAM" id="SSF55874">
    <property type="entry name" value="ATPase domain of HSP90 chaperone/DNA topoisomerase II/histidine kinase"/>
    <property type="match status" value="1"/>
</dbReference>
<reference evidence="16 17" key="1">
    <citation type="submission" date="2018-08" db="EMBL/GenBank/DDBJ databases">
        <title>A genome reference for cultivated species of the human gut microbiota.</title>
        <authorList>
            <person name="Zou Y."/>
            <person name="Xue W."/>
            <person name="Luo G."/>
        </authorList>
    </citation>
    <scope>NUCLEOTIDE SEQUENCE [LARGE SCALE GENOMIC DNA]</scope>
    <source>
        <strain evidence="16 17">AM07-24</strain>
    </source>
</reference>
<keyword evidence="5" id="KW-0597">Phosphoprotein</keyword>
<evidence type="ECO:0000256" key="9">
    <source>
        <dbReference type="ARBA" id="ARBA00022777"/>
    </source>
</evidence>
<evidence type="ECO:0000256" key="13">
    <source>
        <dbReference type="ARBA" id="ARBA00023136"/>
    </source>
</evidence>
<dbReference type="CDD" id="cd00082">
    <property type="entry name" value="HisKA"/>
    <property type="match status" value="1"/>
</dbReference>
<name>A0A415E155_9FIRM</name>
<dbReference type="Gene3D" id="1.10.287.130">
    <property type="match status" value="1"/>
</dbReference>
<keyword evidence="13 14" id="KW-0472">Membrane</keyword>
<dbReference type="AlphaFoldDB" id="A0A415E155"/>
<evidence type="ECO:0000259" key="15">
    <source>
        <dbReference type="PROSITE" id="PS50109"/>
    </source>
</evidence>
<evidence type="ECO:0000313" key="16">
    <source>
        <dbReference type="EMBL" id="RHJ87350.1"/>
    </source>
</evidence>
<dbReference type="Pfam" id="PF00512">
    <property type="entry name" value="HisKA"/>
    <property type="match status" value="1"/>
</dbReference>
<dbReference type="PROSITE" id="PS50109">
    <property type="entry name" value="HIS_KIN"/>
    <property type="match status" value="1"/>
</dbReference>
<dbReference type="InterPro" id="IPR004358">
    <property type="entry name" value="Sig_transdc_His_kin-like_C"/>
</dbReference>
<evidence type="ECO:0000256" key="10">
    <source>
        <dbReference type="ARBA" id="ARBA00022840"/>
    </source>
</evidence>
<comment type="catalytic activity">
    <reaction evidence="1">
        <text>ATP + protein L-histidine = ADP + protein N-phospho-L-histidine.</text>
        <dbReference type="EC" id="2.7.13.3"/>
    </reaction>
</comment>
<comment type="subcellular location">
    <subcellularLocation>
        <location evidence="2">Cell membrane</location>
        <topology evidence="2">Multi-pass membrane protein</topology>
    </subcellularLocation>
</comment>
<dbReference type="InterPro" id="IPR036890">
    <property type="entry name" value="HATPase_C_sf"/>
</dbReference>
<keyword evidence="6" id="KW-0808">Transferase</keyword>
<evidence type="ECO:0000256" key="5">
    <source>
        <dbReference type="ARBA" id="ARBA00022553"/>
    </source>
</evidence>
<protein>
    <recommendedName>
        <fullName evidence="3">histidine kinase</fullName>
        <ecNumber evidence="3">2.7.13.3</ecNumber>
    </recommendedName>
</protein>
<keyword evidence="17" id="KW-1185">Reference proteome</keyword>
<keyword evidence="7 14" id="KW-0812">Transmembrane</keyword>
<dbReference type="OrthoDB" id="9780718at2"/>
<keyword evidence="4" id="KW-1003">Cell membrane</keyword>
<evidence type="ECO:0000256" key="8">
    <source>
        <dbReference type="ARBA" id="ARBA00022741"/>
    </source>
</evidence>
<evidence type="ECO:0000256" key="4">
    <source>
        <dbReference type="ARBA" id="ARBA00022475"/>
    </source>
</evidence>
<evidence type="ECO:0000313" key="17">
    <source>
        <dbReference type="Proteomes" id="UP000284841"/>
    </source>
</evidence>
<feature type="domain" description="Histidine kinase" evidence="15">
    <location>
        <begin position="212"/>
        <end position="422"/>
    </location>
</feature>
<keyword evidence="12" id="KW-0902">Two-component regulatory system</keyword>
<keyword evidence="11 14" id="KW-1133">Transmembrane helix</keyword>
<dbReference type="PRINTS" id="PR00344">
    <property type="entry name" value="BCTRLSENSOR"/>
</dbReference>
<dbReference type="Proteomes" id="UP000284841">
    <property type="component" value="Unassembled WGS sequence"/>
</dbReference>
<dbReference type="GO" id="GO:0005886">
    <property type="term" value="C:plasma membrane"/>
    <property type="evidence" value="ECO:0007669"/>
    <property type="project" value="UniProtKB-SubCell"/>
</dbReference>
<evidence type="ECO:0000256" key="7">
    <source>
        <dbReference type="ARBA" id="ARBA00022692"/>
    </source>
</evidence>
<dbReference type="GeneID" id="83003221"/>
<dbReference type="Pfam" id="PF02518">
    <property type="entry name" value="HATPase_c"/>
    <property type="match status" value="1"/>
</dbReference>
<evidence type="ECO:0000256" key="6">
    <source>
        <dbReference type="ARBA" id="ARBA00022679"/>
    </source>
</evidence>
<dbReference type="GO" id="GO:0005524">
    <property type="term" value="F:ATP binding"/>
    <property type="evidence" value="ECO:0007669"/>
    <property type="project" value="UniProtKB-KW"/>
</dbReference>
<dbReference type="CDD" id="cd00075">
    <property type="entry name" value="HATPase"/>
    <property type="match status" value="1"/>
</dbReference>
<dbReference type="STRING" id="1776384.GCA_900086585_00822"/>
<dbReference type="InterPro" id="IPR005467">
    <property type="entry name" value="His_kinase_dom"/>
</dbReference>
<proteinExistence type="predicted"/>
<dbReference type="InterPro" id="IPR003594">
    <property type="entry name" value="HATPase_dom"/>
</dbReference>
<dbReference type="PANTHER" id="PTHR45528">
    <property type="entry name" value="SENSOR HISTIDINE KINASE CPXA"/>
    <property type="match status" value="1"/>
</dbReference>
<evidence type="ECO:0000256" key="1">
    <source>
        <dbReference type="ARBA" id="ARBA00000085"/>
    </source>
</evidence>
<evidence type="ECO:0000256" key="12">
    <source>
        <dbReference type="ARBA" id="ARBA00023012"/>
    </source>
</evidence>
<dbReference type="RefSeq" id="WP_067534278.1">
    <property type="nucleotide sequence ID" value="NZ_AP025567.1"/>
</dbReference>
<sequence length="422" mass="48995">MRKYNRLLSFSVALYVILAVLAGTVFLKGETSSGKEYKVEINRIINSLSKEANLDKLDLRGYQYVKKADYMRIGASDQAYEDFFRENDAYQVEIVPAYRDGVVDGFYRFEYISPNDDYRGGLLLLEAAMAIMFLCVMGILLYLKYKLIAPFYRLSTLPGELAKGHLKTEIKEEKSRFFGRFVWGISQLQDTLNVTRKRELELVRQKKQLLLSLSHDIKTPLSTIGLYAKALEKEVYHTEDEKKHAAHQIGEKAVEIEKYVEEIMRASKDDVMDIQVDMGEFYLADLVKKIFSTYREKCALRMIDLEIGPYENLLLCGDMDRLWEVLENLFENAFKYGDGRRIKLEFYEEDYCQLIRVFNTGEPVSDNDFNHIFESFFRGSNSRGKQGNGLGLYICREIMQKMDGEIFAQKEEDGMAFVLVLR</sequence>
<dbReference type="SUPFAM" id="SSF47384">
    <property type="entry name" value="Homodimeric domain of signal transducing histidine kinase"/>
    <property type="match status" value="1"/>
</dbReference>
<dbReference type="SMART" id="SM00388">
    <property type="entry name" value="HisKA"/>
    <property type="match status" value="1"/>
</dbReference>
<keyword evidence="10" id="KW-0067">ATP-binding</keyword>
<dbReference type="SMART" id="SM00387">
    <property type="entry name" value="HATPase_c"/>
    <property type="match status" value="1"/>
</dbReference>
<dbReference type="EMBL" id="QRMS01000003">
    <property type="protein sequence ID" value="RHJ87350.1"/>
    <property type="molecule type" value="Genomic_DNA"/>
</dbReference>